<reference evidence="7" key="1">
    <citation type="journal article" date="2005" name="PLoS Biol.">
        <title>The genomes of Oryza sativa: a history of duplications.</title>
        <authorList>
            <person name="Yu J."/>
            <person name="Wang J."/>
            <person name="Lin W."/>
            <person name="Li S."/>
            <person name="Li H."/>
            <person name="Zhou J."/>
            <person name="Ni P."/>
            <person name="Dong W."/>
            <person name="Hu S."/>
            <person name="Zeng C."/>
            <person name="Zhang J."/>
            <person name="Zhang Y."/>
            <person name="Li R."/>
            <person name="Xu Z."/>
            <person name="Li S."/>
            <person name="Li X."/>
            <person name="Zheng H."/>
            <person name="Cong L."/>
            <person name="Lin L."/>
            <person name="Yin J."/>
            <person name="Geng J."/>
            <person name="Li G."/>
            <person name="Shi J."/>
            <person name="Liu J."/>
            <person name="Lv H."/>
            <person name="Li J."/>
            <person name="Wang J."/>
            <person name="Deng Y."/>
            <person name="Ran L."/>
            <person name="Shi X."/>
            <person name="Wang X."/>
            <person name="Wu Q."/>
            <person name="Li C."/>
            <person name="Ren X."/>
            <person name="Wang J."/>
            <person name="Wang X."/>
            <person name="Li D."/>
            <person name="Liu D."/>
            <person name="Zhang X."/>
            <person name="Ji Z."/>
            <person name="Zhao W."/>
            <person name="Sun Y."/>
            <person name="Zhang Z."/>
            <person name="Bao J."/>
            <person name="Han Y."/>
            <person name="Dong L."/>
            <person name="Ji J."/>
            <person name="Chen P."/>
            <person name="Wu S."/>
            <person name="Liu J."/>
            <person name="Xiao Y."/>
            <person name="Bu D."/>
            <person name="Tan J."/>
            <person name="Yang L."/>
            <person name="Ye C."/>
            <person name="Zhang J."/>
            <person name="Xu J."/>
            <person name="Zhou Y."/>
            <person name="Yu Y."/>
            <person name="Zhang B."/>
            <person name="Zhuang S."/>
            <person name="Wei H."/>
            <person name="Liu B."/>
            <person name="Lei M."/>
            <person name="Yu H."/>
            <person name="Li Y."/>
            <person name="Xu H."/>
            <person name="Wei S."/>
            <person name="He X."/>
            <person name="Fang L."/>
            <person name="Zhang Z."/>
            <person name="Zhang Y."/>
            <person name="Huang X."/>
            <person name="Su Z."/>
            <person name="Tong W."/>
            <person name="Li J."/>
            <person name="Tong Z."/>
            <person name="Li S."/>
            <person name="Ye J."/>
            <person name="Wang L."/>
            <person name="Fang L."/>
            <person name="Lei T."/>
            <person name="Chen C."/>
            <person name="Chen H."/>
            <person name="Xu Z."/>
            <person name="Li H."/>
            <person name="Huang H."/>
            <person name="Zhang F."/>
            <person name="Xu H."/>
            <person name="Li N."/>
            <person name="Zhao C."/>
            <person name="Li S."/>
            <person name="Dong L."/>
            <person name="Huang Y."/>
            <person name="Li L."/>
            <person name="Xi Y."/>
            <person name="Qi Q."/>
            <person name="Li W."/>
            <person name="Zhang B."/>
            <person name="Hu W."/>
            <person name="Zhang Y."/>
            <person name="Tian X."/>
            <person name="Jiao Y."/>
            <person name="Liang X."/>
            <person name="Jin J."/>
            <person name="Gao L."/>
            <person name="Zheng W."/>
            <person name="Hao B."/>
            <person name="Liu S."/>
            <person name="Wang W."/>
            <person name="Yuan L."/>
            <person name="Cao M."/>
            <person name="McDermott J."/>
            <person name="Samudrala R."/>
            <person name="Wang J."/>
            <person name="Wong G.K."/>
            <person name="Yang H."/>
        </authorList>
    </citation>
    <scope>NUCLEOTIDE SEQUENCE [LARGE SCALE GENOMIC DNA]</scope>
</reference>
<organism evidence="7">
    <name type="scientific">Oryza sativa subsp. japonica</name>
    <name type="common">Rice</name>
    <dbReference type="NCBI Taxonomy" id="39947"/>
    <lineage>
        <taxon>Eukaryota</taxon>
        <taxon>Viridiplantae</taxon>
        <taxon>Streptophyta</taxon>
        <taxon>Embryophyta</taxon>
        <taxon>Tracheophyta</taxon>
        <taxon>Spermatophyta</taxon>
        <taxon>Magnoliopsida</taxon>
        <taxon>Liliopsida</taxon>
        <taxon>Poales</taxon>
        <taxon>Poaceae</taxon>
        <taxon>BOP clade</taxon>
        <taxon>Oryzoideae</taxon>
        <taxon>Oryzeae</taxon>
        <taxon>Oryzinae</taxon>
        <taxon>Oryza</taxon>
        <taxon>Oryza sativa</taxon>
    </lineage>
</organism>
<feature type="compositionally biased region" description="Polar residues" evidence="5">
    <location>
        <begin position="709"/>
        <end position="719"/>
    </location>
</feature>
<keyword evidence="2 4" id="KW-0863">Zinc-finger</keyword>
<dbReference type="AlphaFoldDB" id="B9G6I4"/>
<protein>
    <recommendedName>
        <fullName evidence="6">SWIM-type domain-containing protein</fullName>
    </recommendedName>
</protein>
<feature type="compositionally biased region" description="Basic and acidic residues" evidence="5">
    <location>
        <begin position="649"/>
        <end position="667"/>
    </location>
</feature>
<dbReference type="InterPro" id="IPR007527">
    <property type="entry name" value="Znf_SWIM"/>
</dbReference>
<feature type="compositionally biased region" description="Basic and acidic residues" evidence="5">
    <location>
        <begin position="984"/>
        <end position="993"/>
    </location>
</feature>
<reference evidence="7" key="2">
    <citation type="submission" date="2008-12" db="EMBL/GenBank/DDBJ databases">
        <title>Improved gene annotation of the rice (Oryza sativa) genomes.</title>
        <authorList>
            <person name="Wang J."/>
            <person name="Li R."/>
            <person name="Fan W."/>
            <person name="Huang Q."/>
            <person name="Zhang J."/>
            <person name="Zhou Y."/>
            <person name="Hu Y."/>
            <person name="Zi S."/>
            <person name="Li J."/>
            <person name="Ni P."/>
            <person name="Zheng H."/>
            <person name="Zhang Y."/>
            <person name="Zhao M."/>
            <person name="Hao Q."/>
            <person name="McDermott J."/>
            <person name="Samudrala R."/>
            <person name="Kristiansen K."/>
            <person name="Wong G.K.-S."/>
        </authorList>
    </citation>
    <scope>NUCLEOTIDE SEQUENCE</scope>
</reference>
<dbReference type="InterPro" id="IPR018289">
    <property type="entry name" value="MULE_transposase_dom"/>
</dbReference>
<dbReference type="EMBL" id="CM000147">
    <property type="protein sequence ID" value="EEE51231.1"/>
    <property type="molecule type" value="Genomic_DNA"/>
</dbReference>
<evidence type="ECO:0000313" key="7">
    <source>
        <dbReference type="EMBL" id="EEE51231.1"/>
    </source>
</evidence>
<dbReference type="SMART" id="SM00575">
    <property type="entry name" value="ZnF_PMZ"/>
    <property type="match status" value="1"/>
</dbReference>
<evidence type="ECO:0000256" key="2">
    <source>
        <dbReference type="ARBA" id="ARBA00022771"/>
    </source>
</evidence>
<dbReference type="PROSITE" id="PS50966">
    <property type="entry name" value="ZF_SWIM"/>
    <property type="match status" value="1"/>
</dbReference>
<dbReference type="GO" id="GO:0008270">
    <property type="term" value="F:zinc ion binding"/>
    <property type="evidence" value="ECO:0007669"/>
    <property type="project" value="UniProtKB-KW"/>
</dbReference>
<feature type="compositionally biased region" description="Basic and acidic residues" evidence="5">
    <location>
        <begin position="896"/>
        <end position="913"/>
    </location>
</feature>
<gene>
    <name evidence="7" type="ORF">OsJ_32080</name>
</gene>
<feature type="region of interest" description="Disordered" evidence="5">
    <location>
        <begin position="850"/>
        <end position="993"/>
    </location>
</feature>
<keyword evidence="3" id="KW-0862">Zinc</keyword>
<proteinExistence type="predicted"/>
<evidence type="ECO:0000256" key="3">
    <source>
        <dbReference type="ARBA" id="ARBA00022833"/>
    </source>
</evidence>
<dbReference type="Pfam" id="PF03101">
    <property type="entry name" value="FAR1"/>
    <property type="match status" value="1"/>
</dbReference>
<evidence type="ECO:0000256" key="5">
    <source>
        <dbReference type="SAM" id="MobiDB-lite"/>
    </source>
</evidence>
<dbReference type="InterPro" id="IPR006564">
    <property type="entry name" value="Znf_PMZ"/>
</dbReference>
<keyword evidence="1" id="KW-0479">Metal-binding</keyword>
<evidence type="ECO:0000259" key="6">
    <source>
        <dbReference type="PROSITE" id="PS50966"/>
    </source>
</evidence>
<feature type="region of interest" description="Disordered" evidence="5">
    <location>
        <begin position="649"/>
        <end position="719"/>
    </location>
</feature>
<dbReference type="PANTHER" id="PTHR47718">
    <property type="entry name" value="OS01G0519700 PROTEIN"/>
    <property type="match status" value="1"/>
</dbReference>
<dbReference type="PANTHER" id="PTHR47718:SF2">
    <property type="entry name" value="PROTEIN FAR1-RELATED SEQUENCE 5-LIKE"/>
    <property type="match status" value="1"/>
</dbReference>
<dbReference type="Pfam" id="PF04434">
    <property type="entry name" value="SWIM"/>
    <property type="match status" value="1"/>
</dbReference>
<dbReference type="Pfam" id="PF10551">
    <property type="entry name" value="MULE"/>
    <property type="match status" value="1"/>
</dbReference>
<feature type="compositionally biased region" description="Gly residues" evidence="5">
    <location>
        <begin position="883"/>
        <end position="893"/>
    </location>
</feature>
<sequence>MEFNTVDEAWMFWVSYGGQKGFEVRKRYSNKRKSDGKVRSCRYVCANEGHRKEDKRDHLTKCPRAETRTDCQVRMGVVLDQEKGNYKVADLVLEHNHILQLPETSHLMVSQRKISELQGFEIETADDAGIGPKAAHQLASIQVGGSLNLNCTLRDHKNYLRGKRQREMVYGQAGSMLMHFQDKIAENPSFQYALQMDSEEQIANIFWVDAKMLTDYAYFGDVVSFDTTFGTNKESRPFGVFVGFNQFRETMVFGAVLLYDETYESFKWLFETFLKAHNGKQPKTIYTDQDSAMGKAIKKVFLESWHGLCTFHIMQNAVKHTAEDNEEEQSILTDFSACMFEYEDEETFEQAFSTIRAKASKQSWLDSIYKVKEKWAECYMKDVFTLGMRSTQLSESVNSELKRHFKSDFDIIRFLQHFERVVEDKRENELNAEFESRKKIPRIKMRTPMLIQASKLYTPIIFEAFQAEYERSMVACTTALEGNNCYLVAIGSLDENCTFEKEYKVVGDPLEQTSTCGCGMFSRTGILCAHALKVLDLMNIKSLPSQYVLKRWTRGARSGTVQDNHGRSIIENPRLNEMLRYKDMTRKFLNLALRAASHPGSTLLVNNALDILTKQVEEEINGFTDTIALGPTDITPPSDLVSTARLKKKEVETKTSKRKKNWLDKLHKSTNNGSNKGGKRKKKGSKEQKTAKTGGKKKGKEASVHDNPAGQNIYPSTSLPMEEMSEPYMAINTFSQLLTYLQNAIRFDIQQSNTPGRSIKELKRRPLCSSTRSLLRDGEEEFLLSLTAEEAAMFLHSLPSSIRRALPVAAHGLLELGTRTSSSWHRCAVAATKRCISKVDWLSGVEATGGAELDGRWPEQASGAKRRWPEQGQGATAPRCRGVTGGERGGGWSSGEWRRAPGRWRRDEAERTPTARWSTHLKKRVSPEQKKGGGKSKKKMTWTDVLVPSPSPSSSSTATTNCSRLQRRLGRCAEQHKQGGGGGQDRDPHARPL</sequence>
<dbReference type="InterPro" id="IPR004330">
    <property type="entry name" value="FAR1_DNA_bnd_dom"/>
</dbReference>
<accession>B9G6I4</accession>
<feature type="domain" description="SWIM-type" evidence="6">
    <location>
        <begin position="503"/>
        <end position="539"/>
    </location>
</feature>
<dbReference type="Proteomes" id="UP000007752">
    <property type="component" value="Chromosome 10"/>
</dbReference>
<evidence type="ECO:0000256" key="1">
    <source>
        <dbReference type="ARBA" id="ARBA00022723"/>
    </source>
</evidence>
<evidence type="ECO:0000256" key="4">
    <source>
        <dbReference type="PROSITE-ProRule" id="PRU00325"/>
    </source>
</evidence>
<name>B9G6I4_ORYSJ</name>